<sequence length="155" mass="16452">MAHAVGIPKMQPEGSLAEAMLSPTPSYPSRGRSGSSAPSPSRSLRQVPPPLLSDISLGSASTSRPGASGPPPVRLSSGEGASSGSHRGIPAVVRARPLARSWLEDQGRQVDVVPARYLDPGFRSERNAEVYSRDPIRQMEIDPIDPRSGRPWSGH</sequence>
<evidence type="ECO:0000313" key="3">
    <source>
        <dbReference type="EMBL" id="CAL4764143.1"/>
    </source>
</evidence>
<feature type="region of interest" description="Disordered" evidence="1">
    <location>
        <begin position="1"/>
        <end position="90"/>
    </location>
</feature>
<evidence type="ECO:0000313" key="2">
    <source>
        <dbReference type="EMBL" id="CAI3976831.1"/>
    </source>
</evidence>
<organism evidence="2">
    <name type="scientific">Cladocopium goreaui</name>
    <dbReference type="NCBI Taxonomy" id="2562237"/>
    <lineage>
        <taxon>Eukaryota</taxon>
        <taxon>Sar</taxon>
        <taxon>Alveolata</taxon>
        <taxon>Dinophyceae</taxon>
        <taxon>Suessiales</taxon>
        <taxon>Symbiodiniaceae</taxon>
        <taxon>Cladocopium</taxon>
    </lineage>
</organism>
<proteinExistence type="predicted"/>
<dbReference type="EMBL" id="CAMXCT010000300">
    <property type="protein sequence ID" value="CAI3976831.1"/>
    <property type="molecule type" value="Genomic_DNA"/>
</dbReference>
<evidence type="ECO:0000313" key="4">
    <source>
        <dbReference type="Proteomes" id="UP001152797"/>
    </source>
</evidence>
<accession>A0A9P1BP15</accession>
<dbReference type="EMBL" id="CAMXCT020000300">
    <property type="protein sequence ID" value="CAL1130206.1"/>
    <property type="molecule type" value="Genomic_DNA"/>
</dbReference>
<reference evidence="2" key="1">
    <citation type="submission" date="2022-10" db="EMBL/GenBank/DDBJ databases">
        <authorList>
            <person name="Chen Y."/>
            <person name="Dougan E. K."/>
            <person name="Chan C."/>
            <person name="Rhodes N."/>
            <person name="Thang M."/>
        </authorList>
    </citation>
    <scope>NUCLEOTIDE SEQUENCE</scope>
</reference>
<dbReference type="Proteomes" id="UP001152797">
    <property type="component" value="Unassembled WGS sequence"/>
</dbReference>
<evidence type="ECO:0000256" key="1">
    <source>
        <dbReference type="SAM" id="MobiDB-lite"/>
    </source>
</evidence>
<dbReference type="EMBL" id="CAMXCT030000300">
    <property type="protein sequence ID" value="CAL4764143.1"/>
    <property type="molecule type" value="Genomic_DNA"/>
</dbReference>
<feature type="compositionally biased region" description="Basic and acidic residues" evidence="1">
    <location>
        <begin position="125"/>
        <end position="148"/>
    </location>
</feature>
<gene>
    <name evidence="2" type="ORF">C1SCF055_LOCUS5021</name>
</gene>
<feature type="compositionally biased region" description="Polar residues" evidence="1">
    <location>
        <begin position="56"/>
        <end position="65"/>
    </location>
</feature>
<dbReference type="AlphaFoldDB" id="A0A9P1BP15"/>
<comment type="caution">
    <text evidence="2">The sequence shown here is derived from an EMBL/GenBank/DDBJ whole genome shotgun (WGS) entry which is preliminary data.</text>
</comment>
<keyword evidence="4" id="KW-1185">Reference proteome</keyword>
<feature type="region of interest" description="Disordered" evidence="1">
    <location>
        <begin position="125"/>
        <end position="155"/>
    </location>
</feature>
<protein>
    <submittedName>
        <fullName evidence="2">Uncharacterized protein</fullName>
    </submittedName>
</protein>
<name>A0A9P1BP15_9DINO</name>
<feature type="compositionally biased region" description="Low complexity" evidence="1">
    <location>
        <begin position="22"/>
        <end position="43"/>
    </location>
</feature>
<reference evidence="3 4" key="2">
    <citation type="submission" date="2024-05" db="EMBL/GenBank/DDBJ databases">
        <authorList>
            <person name="Chen Y."/>
            <person name="Shah S."/>
            <person name="Dougan E. K."/>
            <person name="Thang M."/>
            <person name="Chan C."/>
        </authorList>
    </citation>
    <scope>NUCLEOTIDE SEQUENCE [LARGE SCALE GENOMIC DNA]</scope>
</reference>